<proteinExistence type="predicted"/>
<accession>A0ACB8CMW5</accession>
<comment type="caution">
    <text evidence="1">The sequence shown here is derived from an EMBL/GenBank/DDBJ whole genome shotgun (WGS) entry which is preliminary data.</text>
</comment>
<keyword evidence="2" id="KW-1185">Reference proteome</keyword>
<dbReference type="EMBL" id="CM023475">
    <property type="protein sequence ID" value="KAH7946179.1"/>
    <property type="molecule type" value="Genomic_DNA"/>
</dbReference>
<gene>
    <name evidence="1" type="ORF">HPB49_021173</name>
</gene>
<name>A0ACB8CMW5_DERSI</name>
<dbReference type="Proteomes" id="UP000821865">
    <property type="component" value="Chromosome 6"/>
</dbReference>
<organism evidence="1 2">
    <name type="scientific">Dermacentor silvarum</name>
    <name type="common">Tick</name>
    <dbReference type="NCBI Taxonomy" id="543639"/>
    <lineage>
        <taxon>Eukaryota</taxon>
        <taxon>Metazoa</taxon>
        <taxon>Ecdysozoa</taxon>
        <taxon>Arthropoda</taxon>
        <taxon>Chelicerata</taxon>
        <taxon>Arachnida</taxon>
        <taxon>Acari</taxon>
        <taxon>Parasitiformes</taxon>
        <taxon>Ixodida</taxon>
        <taxon>Ixodoidea</taxon>
        <taxon>Ixodidae</taxon>
        <taxon>Rhipicephalinae</taxon>
        <taxon>Dermacentor</taxon>
    </lineage>
</organism>
<reference evidence="1" key="1">
    <citation type="submission" date="2020-05" db="EMBL/GenBank/DDBJ databases">
        <title>Large-scale comparative analyses of tick genomes elucidate their genetic diversity and vector capacities.</title>
        <authorList>
            <person name="Jia N."/>
            <person name="Wang J."/>
            <person name="Shi W."/>
            <person name="Du L."/>
            <person name="Sun Y."/>
            <person name="Zhan W."/>
            <person name="Jiang J."/>
            <person name="Wang Q."/>
            <person name="Zhang B."/>
            <person name="Ji P."/>
            <person name="Sakyi L.B."/>
            <person name="Cui X."/>
            <person name="Yuan T."/>
            <person name="Jiang B."/>
            <person name="Yang W."/>
            <person name="Lam T.T.-Y."/>
            <person name="Chang Q."/>
            <person name="Ding S."/>
            <person name="Wang X."/>
            <person name="Zhu J."/>
            <person name="Ruan X."/>
            <person name="Zhao L."/>
            <person name="Wei J."/>
            <person name="Que T."/>
            <person name="Du C."/>
            <person name="Cheng J."/>
            <person name="Dai P."/>
            <person name="Han X."/>
            <person name="Huang E."/>
            <person name="Gao Y."/>
            <person name="Liu J."/>
            <person name="Shao H."/>
            <person name="Ye R."/>
            <person name="Li L."/>
            <person name="Wei W."/>
            <person name="Wang X."/>
            <person name="Wang C."/>
            <person name="Yang T."/>
            <person name="Huo Q."/>
            <person name="Li W."/>
            <person name="Guo W."/>
            <person name="Chen H."/>
            <person name="Zhou L."/>
            <person name="Ni X."/>
            <person name="Tian J."/>
            <person name="Zhou Y."/>
            <person name="Sheng Y."/>
            <person name="Liu T."/>
            <person name="Pan Y."/>
            <person name="Xia L."/>
            <person name="Li J."/>
            <person name="Zhao F."/>
            <person name="Cao W."/>
        </authorList>
    </citation>
    <scope>NUCLEOTIDE SEQUENCE</scope>
    <source>
        <strain evidence="1">Dsil-2018</strain>
    </source>
</reference>
<evidence type="ECO:0000313" key="2">
    <source>
        <dbReference type="Proteomes" id="UP000821865"/>
    </source>
</evidence>
<evidence type="ECO:0000313" key="1">
    <source>
        <dbReference type="EMBL" id="KAH7946179.1"/>
    </source>
</evidence>
<sequence length="325" mass="36929">MAAVVTSFRSSRKDVGDRKKKKPRSHDAAAYNTNAQQIRDRRRPFFIIGHMANTMEEVNAFLKDGANAVEVDTEFADNGTVLGTYHETFPCECFRVCGKREKIKTFLSHIRDITGTPSSPYAGKMILLFLDLKTSKLPASSKFTAGLTLAENLVHHLWYGGYDVGMNGDLKSIKRMYGKLGIRRHQWQGDGLMNCFRFLIPEHRLIEAIRQRDRPGGYIDKVYYWTVDLPPYIANAISEKRLRDMPNEGGKTVIQLSKSQIAKSKGPILSFVRADVETSKISLFQWLQMRKHDTIALIESDIMRICPTQYGDRRSAVGMKSTREA</sequence>
<protein>
    <submittedName>
        <fullName evidence="1">Uncharacterized protein</fullName>
    </submittedName>
</protein>